<keyword evidence="5" id="KW-0862">Zinc</keyword>
<feature type="chain" id="PRO_5045300695" evidence="8">
    <location>
        <begin position="19"/>
        <end position="492"/>
    </location>
</feature>
<evidence type="ECO:0000313" key="10">
    <source>
        <dbReference type="EMBL" id="MFD2238634.1"/>
    </source>
</evidence>
<dbReference type="Proteomes" id="UP001597371">
    <property type="component" value="Unassembled WGS sequence"/>
</dbReference>
<dbReference type="Pfam" id="PF01551">
    <property type="entry name" value="Peptidase_M23"/>
    <property type="match status" value="1"/>
</dbReference>
<dbReference type="Gene3D" id="6.10.250.3150">
    <property type="match status" value="1"/>
</dbReference>
<evidence type="ECO:0000256" key="2">
    <source>
        <dbReference type="ARBA" id="ARBA00022670"/>
    </source>
</evidence>
<dbReference type="CDD" id="cd12797">
    <property type="entry name" value="M23_peptidase"/>
    <property type="match status" value="1"/>
</dbReference>
<keyword evidence="11" id="KW-1185">Reference proteome</keyword>
<comment type="cofactor">
    <cofactor evidence="1">
        <name>Zn(2+)</name>
        <dbReference type="ChEBI" id="CHEBI:29105"/>
    </cofactor>
</comment>
<evidence type="ECO:0000256" key="3">
    <source>
        <dbReference type="ARBA" id="ARBA00022723"/>
    </source>
</evidence>
<evidence type="ECO:0000256" key="7">
    <source>
        <dbReference type="SAM" id="MobiDB-lite"/>
    </source>
</evidence>
<evidence type="ECO:0000256" key="1">
    <source>
        <dbReference type="ARBA" id="ARBA00001947"/>
    </source>
</evidence>
<keyword evidence="8" id="KW-0732">Signal</keyword>
<evidence type="ECO:0000313" key="11">
    <source>
        <dbReference type="Proteomes" id="UP001597371"/>
    </source>
</evidence>
<feature type="signal peptide" evidence="8">
    <location>
        <begin position="1"/>
        <end position="18"/>
    </location>
</feature>
<keyword evidence="3" id="KW-0479">Metal-binding</keyword>
<dbReference type="Gene3D" id="2.70.70.10">
    <property type="entry name" value="Glucose Permease (Domain IIA)"/>
    <property type="match status" value="1"/>
</dbReference>
<dbReference type="InterPro" id="IPR011055">
    <property type="entry name" value="Dup_hybrid_motif"/>
</dbReference>
<feature type="region of interest" description="Disordered" evidence="7">
    <location>
        <begin position="277"/>
        <end position="326"/>
    </location>
</feature>
<dbReference type="PANTHER" id="PTHR21666:SF288">
    <property type="entry name" value="CELL DIVISION PROTEIN YTFB"/>
    <property type="match status" value="1"/>
</dbReference>
<feature type="compositionally biased region" description="Basic and acidic residues" evidence="7">
    <location>
        <begin position="277"/>
        <end position="295"/>
    </location>
</feature>
<dbReference type="InterPro" id="IPR050570">
    <property type="entry name" value="Cell_wall_metabolism_enzyme"/>
</dbReference>
<evidence type="ECO:0000256" key="8">
    <source>
        <dbReference type="SAM" id="SignalP"/>
    </source>
</evidence>
<evidence type="ECO:0000259" key="9">
    <source>
        <dbReference type="Pfam" id="PF01551"/>
    </source>
</evidence>
<dbReference type="SUPFAM" id="SSF51261">
    <property type="entry name" value="Duplicated hybrid motif"/>
    <property type="match status" value="1"/>
</dbReference>
<name>A0ABW5CMS4_9HYPH</name>
<sequence length="492" mass="52768">MAVLVLLLALTPHLPAAAVETPEPDAALRDAPRSAAIAAAREATRAELERIGSQVSLTRETSERLEGEIAAIGEDLAAVREAMITAAAAQQETAVEISRVETQMSALTLRENDLRASLHERRGTLAEVLAALQRMGRAPPPAILVRPNDALGSVRSAILLGAVVPSMREETEALMADLTELASLKGEIEEQKTRFAASLARQREEETRLLRLSKEKERLEADSRLALAQANRRTAELAGEAATLEDLILTLERDLAQAQAAEEEAHRMAEAERLRQLEERSRQAAEAMRGLEEGTRLSNTGLPPADGEDETRAAAREEPAGPAGETYDVASLRREMARLDVSAPFSTLKGILSTPVAGEARRAFGEDDGFGRRTTGMVFAARAGDLVTAPADGHVLYSGPFRSYGQLLILNAGDGYHIVLAGMREIDVDAGQFVLAGEPVGIMGARRLASAGAADMPSTEPSLYVEFRKDGKPVDPAPWWAEGPSGRTRNDS</sequence>
<reference evidence="11" key="1">
    <citation type="journal article" date="2019" name="Int. J. Syst. Evol. Microbiol.">
        <title>The Global Catalogue of Microorganisms (GCM) 10K type strain sequencing project: providing services to taxonomists for standard genome sequencing and annotation.</title>
        <authorList>
            <consortium name="The Broad Institute Genomics Platform"/>
            <consortium name="The Broad Institute Genome Sequencing Center for Infectious Disease"/>
            <person name="Wu L."/>
            <person name="Ma J."/>
        </authorList>
    </citation>
    <scope>NUCLEOTIDE SEQUENCE [LARGE SCALE GENOMIC DNA]</scope>
    <source>
        <strain evidence="11">ZS-35-S2</strain>
    </source>
</reference>
<dbReference type="RefSeq" id="WP_209737115.1">
    <property type="nucleotide sequence ID" value="NZ_CP072611.1"/>
</dbReference>
<accession>A0ABW5CMS4</accession>
<proteinExistence type="predicted"/>
<gene>
    <name evidence="10" type="ORF">ACFSKQ_14360</name>
</gene>
<feature type="compositionally biased region" description="Basic and acidic residues" evidence="7">
    <location>
        <begin position="310"/>
        <end position="319"/>
    </location>
</feature>
<keyword evidence="2" id="KW-0645">Protease</keyword>
<evidence type="ECO:0000256" key="4">
    <source>
        <dbReference type="ARBA" id="ARBA00022801"/>
    </source>
</evidence>
<dbReference type="EMBL" id="JBHUIJ010000022">
    <property type="protein sequence ID" value="MFD2238634.1"/>
    <property type="molecule type" value="Genomic_DNA"/>
</dbReference>
<dbReference type="InterPro" id="IPR016047">
    <property type="entry name" value="M23ase_b-sheet_dom"/>
</dbReference>
<evidence type="ECO:0000256" key="6">
    <source>
        <dbReference type="ARBA" id="ARBA00023049"/>
    </source>
</evidence>
<feature type="region of interest" description="Disordered" evidence="7">
    <location>
        <begin position="469"/>
        <end position="492"/>
    </location>
</feature>
<protein>
    <submittedName>
        <fullName evidence="10">Murein hydrolase activator EnvC family protein</fullName>
    </submittedName>
</protein>
<dbReference type="GO" id="GO:0016787">
    <property type="term" value="F:hydrolase activity"/>
    <property type="evidence" value="ECO:0007669"/>
    <property type="project" value="UniProtKB-KW"/>
</dbReference>
<comment type="caution">
    <text evidence="10">The sequence shown here is derived from an EMBL/GenBank/DDBJ whole genome shotgun (WGS) entry which is preliminary data.</text>
</comment>
<keyword evidence="4 10" id="KW-0378">Hydrolase</keyword>
<keyword evidence="6" id="KW-0482">Metalloprotease</keyword>
<organism evidence="10 11">
    <name type="scientific">Aureimonas populi</name>
    <dbReference type="NCBI Taxonomy" id="1701758"/>
    <lineage>
        <taxon>Bacteria</taxon>
        <taxon>Pseudomonadati</taxon>
        <taxon>Pseudomonadota</taxon>
        <taxon>Alphaproteobacteria</taxon>
        <taxon>Hyphomicrobiales</taxon>
        <taxon>Aurantimonadaceae</taxon>
        <taxon>Aureimonas</taxon>
    </lineage>
</organism>
<evidence type="ECO:0000256" key="5">
    <source>
        <dbReference type="ARBA" id="ARBA00022833"/>
    </source>
</evidence>
<feature type="domain" description="M23ase beta-sheet core" evidence="9">
    <location>
        <begin position="374"/>
        <end position="476"/>
    </location>
</feature>
<dbReference type="PANTHER" id="PTHR21666">
    <property type="entry name" value="PEPTIDASE-RELATED"/>
    <property type="match status" value="1"/>
</dbReference>